<dbReference type="Proteomes" id="UP000006633">
    <property type="component" value="Chromosome"/>
</dbReference>
<evidence type="ECO:0000313" key="8">
    <source>
        <dbReference type="EMBL" id="ADH91201.1"/>
    </source>
</evidence>
<organism evidence="8 9">
    <name type="scientific">Ancylobacter novellus (strain ATCC 8093 / DSM 506 / JCM 20403 / CCM 1077 / IAM 12100 / NBRC 12443 / NCIMB 10456)</name>
    <name type="common">Starkeya novella</name>
    <dbReference type="NCBI Taxonomy" id="639283"/>
    <lineage>
        <taxon>Bacteria</taxon>
        <taxon>Pseudomonadati</taxon>
        <taxon>Pseudomonadota</taxon>
        <taxon>Alphaproteobacteria</taxon>
        <taxon>Hyphomicrobiales</taxon>
        <taxon>Xanthobacteraceae</taxon>
        <taxon>Ancylobacter</taxon>
    </lineage>
</organism>
<evidence type="ECO:0000256" key="1">
    <source>
        <dbReference type="ARBA" id="ARBA00022475"/>
    </source>
</evidence>
<feature type="region of interest" description="Disordered" evidence="5">
    <location>
        <begin position="97"/>
        <end position="126"/>
    </location>
</feature>
<dbReference type="InterPro" id="IPR010445">
    <property type="entry name" value="LapA_dom"/>
</dbReference>
<reference evidence="8 9" key="1">
    <citation type="journal article" date="2012" name="Stand. Genomic Sci.">
        <title>Complete genome sequence of the facultatively chemolithoautotrophic and methylotrophic alpha Proteobacterium Starkeya novella type strain (ATCC 8093(T)).</title>
        <authorList>
            <person name="Kappler U."/>
            <person name="Davenport K."/>
            <person name="Beatson S."/>
            <person name="Lucas S."/>
            <person name="Lapidus A."/>
            <person name="Copeland A."/>
            <person name="Berry K.W."/>
            <person name="Glavina Del Rio T."/>
            <person name="Hammon N."/>
            <person name="Dalin E."/>
            <person name="Tice H."/>
            <person name="Pitluck S."/>
            <person name="Richardson P."/>
            <person name="Bruce D."/>
            <person name="Goodwin L.A."/>
            <person name="Han C."/>
            <person name="Tapia R."/>
            <person name="Detter J.C."/>
            <person name="Chang Y.J."/>
            <person name="Jeffries C.D."/>
            <person name="Land M."/>
            <person name="Hauser L."/>
            <person name="Kyrpides N.C."/>
            <person name="Goker M."/>
            <person name="Ivanova N."/>
            <person name="Klenk H.P."/>
            <person name="Woyke T."/>
        </authorList>
    </citation>
    <scope>NUCLEOTIDE SEQUENCE [LARGE SCALE GENOMIC DNA]</scope>
    <source>
        <strain evidence="9">ATCC 8093 / DSM 506 / JCM 20403 / CCM 1077 / IAM 12100 / NBRC 12443 / NCIMB 10456</strain>
    </source>
</reference>
<dbReference type="RefSeq" id="WP_013168702.1">
    <property type="nucleotide sequence ID" value="NC_014217.1"/>
</dbReference>
<name>D6ZZK6_ANCN5</name>
<evidence type="ECO:0000259" key="7">
    <source>
        <dbReference type="Pfam" id="PF06305"/>
    </source>
</evidence>
<evidence type="ECO:0000313" key="9">
    <source>
        <dbReference type="Proteomes" id="UP000006633"/>
    </source>
</evidence>
<dbReference type="AlphaFoldDB" id="D6ZZK6"/>
<feature type="transmembrane region" description="Helical" evidence="6">
    <location>
        <begin position="49"/>
        <end position="71"/>
    </location>
</feature>
<evidence type="ECO:0000256" key="5">
    <source>
        <dbReference type="SAM" id="MobiDB-lite"/>
    </source>
</evidence>
<evidence type="ECO:0000256" key="6">
    <source>
        <dbReference type="SAM" id="Phobius"/>
    </source>
</evidence>
<dbReference type="Pfam" id="PF06305">
    <property type="entry name" value="LapA_dom"/>
    <property type="match status" value="1"/>
</dbReference>
<dbReference type="STRING" id="639283.Snov_3931"/>
<dbReference type="GO" id="GO:0005886">
    <property type="term" value="C:plasma membrane"/>
    <property type="evidence" value="ECO:0007669"/>
    <property type="project" value="InterPro"/>
</dbReference>
<evidence type="ECO:0000256" key="2">
    <source>
        <dbReference type="ARBA" id="ARBA00022692"/>
    </source>
</evidence>
<keyword evidence="9" id="KW-1185">Reference proteome</keyword>
<sequence length="126" mass="13320">MLLRRLLLILIVLPISVGLVMLAVANRHSVQLVADPFGADPAFTLDAPLFLVVFGALIAGVVLGGVAVWLSQGRWRRAARRSAREARNATAQVEALRAAAAPPAPARPGLTFGPEPRALADRRDAA</sequence>
<dbReference type="eggNOG" id="COG5416">
    <property type="taxonomic scope" value="Bacteria"/>
</dbReference>
<dbReference type="KEGG" id="sno:Snov_3931"/>
<proteinExistence type="predicted"/>
<keyword evidence="2 6" id="KW-0812">Transmembrane</keyword>
<dbReference type="EMBL" id="CP002026">
    <property type="protein sequence ID" value="ADH91201.1"/>
    <property type="molecule type" value="Genomic_DNA"/>
</dbReference>
<evidence type="ECO:0000256" key="3">
    <source>
        <dbReference type="ARBA" id="ARBA00022989"/>
    </source>
</evidence>
<accession>D6ZZK6</accession>
<gene>
    <name evidence="8" type="ordered locus">Snov_3931</name>
</gene>
<keyword evidence="3 6" id="KW-1133">Transmembrane helix</keyword>
<keyword evidence="1" id="KW-1003">Cell membrane</keyword>
<protein>
    <recommendedName>
        <fullName evidence="7">Lipopolysaccharide assembly protein A domain-containing protein</fullName>
    </recommendedName>
</protein>
<keyword evidence="4 6" id="KW-0472">Membrane</keyword>
<dbReference type="HOGENOM" id="CLU_154612_1_0_5"/>
<feature type="domain" description="Lipopolysaccharide assembly protein A" evidence="7">
    <location>
        <begin position="44"/>
        <end position="94"/>
    </location>
</feature>
<evidence type="ECO:0000256" key="4">
    <source>
        <dbReference type="ARBA" id="ARBA00023136"/>
    </source>
</evidence>